<dbReference type="RefSeq" id="WP_153550212.1">
    <property type="nucleotide sequence ID" value="NZ_CP040089.1"/>
</dbReference>
<dbReference type="InterPro" id="IPR007318">
    <property type="entry name" value="Phopholipid_MeTrfase"/>
</dbReference>
<dbReference type="KEGG" id="ncon:LC1Nh_0576"/>
<evidence type="ECO:0000313" key="6">
    <source>
        <dbReference type="EMBL" id="QGA80472.1"/>
    </source>
</evidence>
<feature type="transmembrane region" description="Helical" evidence="5">
    <location>
        <begin position="47"/>
        <end position="67"/>
    </location>
</feature>
<evidence type="ECO:0000256" key="5">
    <source>
        <dbReference type="SAM" id="Phobius"/>
    </source>
</evidence>
<feature type="transmembrane region" description="Helical" evidence="5">
    <location>
        <begin position="169"/>
        <end position="196"/>
    </location>
</feature>
<keyword evidence="7" id="KW-1185">Reference proteome</keyword>
<keyword evidence="2 5" id="KW-0812">Transmembrane</keyword>
<dbReference type="AlphaFoldDB" id="A0A5Q0UFS0"/>
<accession>A0A5Q0UFS0</accession>
<dbReference type="Pfam" id="PF04191">
    <property type="entry name" value="PEMT"/>
    <property type="match status" value="1"/>
</dbReference>
<organism evidence="6 7">
    <name type="scientific">Candidatus Nanohalobium constans</name>
    <dbReference type="NCBI Taxonomy" id="2565781"/>
    <lineage>
        <taxon>Archaea</taxon>
        <taxon>Candidatus Nanohalarchaeota</taxon>
        <taxon>Candidatus Nanohalobia</taxon>
        <taxon>Candidatus Nanohalobiales</taxon>
        <taxon>Candidatus Nanohalobiaceae</taxon>
        <taxon>Candidatus Nanohalobium</taxon>
    </lineage>
</organism>
<evidence type="ECO:0000256" key="3">
    <source>
        <dbReference type="ARBA" id="ARBA00022989"/>
    </source>
</evidence>
<proteinExistence type="predicted"/>
<dbReference type="GeneID" id="42364961"/>
<evidence type="ECO:0000256" key="1">
    <source>
        <dbReference type="ARBA" id="ARBA00004127"/>
    </source>
</evidence>
<dbReference type="PANTHER" id="PTHR12714:SF9">
    <property type="entry name" value="PROTEIN-S-ISOPRENYLCYSTEINE O-METHYLTRANSFERASE"/>
    <property type="match status" value="1"/>
</dbReference>
<name>A0A5Q0UFS0_9ARCH</name>
<keyword evidence="3 5" id="KW-1133">Transmembrane helix</keyword>
<dbReference type="Proteomes" id="UP000377803">
    <property type="component" value="Chromosome"/>
</dbReference>
<evidence type="ECO:0000256" key="2">
    <source>
        <dbReference type="ARBA" id="ARBA00022692"/>
    </source>
</evidence>
<evidence type="ECO:0000313" key="7">
    <source>
        <dbReference type="Proteomes" id="UP000377803"/>
    </source>
</evidence>
<evidence type="ECO:0000256" key="4">
    <source>
        <dbReference type="ARBA" id="ARBA00023136"/>
    </source>
</evidence>
<dbReference type="EMBL" id="CP040089">
    <property type="protein sequence ID" value="QGA80472.1"/>
    <property type="molecule type" value="Genomic_DNA"/>
</dbReference>
<sequence length="229" mass="26200">MKILSFSKRKIIFSAVAVLALISIPSFYQHLMFFLSGQIQFFMKQNAWLLVAGSVIFFLLFLIPLTYRHKADWKSSGLYTAFLISLFIEMYGLPLTVYLSSAFVSMPSSGQIPGFLINFAGFGLNIWMIIGALITMIGCLIVGIGWYTIYNADGIARNGIYRYSRHPQYLGIILITIGWFIGWPTPLTGIILPILVYQYYKLTQTEEEEALNEFGEKYEEYIQKTPRFI</sequence>
<gene>
    <name evidence="6" type="primary">ste14</name>
    <name evidence="6" type="ORF">LC1Nh_0576</name>
</gene>
<keyword evidence="4 5" id="KW-0472">Membrane</keyword>
<comment type="subcellular location">
    <subcellularLocation>
        <location evidence="1">Endomembrane system</location>
        <topology evidence="1">Multi-pass membrane protein</topology>
    </subcellularLocation>
</comment>
<dbReference type="PANTHER" id="PTHR12714">
    <property type="entry name" value="PROTEIN-S ISOPRENYLCYSTEINE O-METHYLTRANSFERASE"/>
    <property type="match status" value="1"/>
</dbReference>
<evidence type="ECO:0008006" key="8">
    <source>
        <dbReference type="Google" id="ProtNLM"/>
    </source>
</evidence>
<feature type="transmembrane region" description="Helical" evidence="5">
    <location>
        <begin position="12"/>
        <end position="35"/>
    </location>
</feature>
<dbReference type="Gene3D" id="1.20.120.1630">
    <property type="match status" value="1"/>
</dbReference>
<dbReference type="OrthoDB" id="148346at2157"/>
<feature type="transmembrane region" description="Helical" evidence="5">
    <location>
        <begin position="124"/>
        <end position="149"/>
    </location>
</feature>
<feature type="transmembrane region" description="Helical" evidence="5">
    <location>
        <begin position="79"/>
        <end position="104"/>
    </location>
</feature>
<dbReference type="GO" id="GO:0016740">
    <property type="term" value="F:transferase activity"/>
    <property type="evidence" value="ECO:0007669"/>
    <property type="project" value="UniProtKB-ARBA"/>
</dbReference>
<dbReference type="GO" id="GO:0012505">
    <property type="term" value="C:endomembrane system"/>
    <property type="evidence" value="ECO:0007669"/>
    <property type="project" value="UniProtKB-SubCell"/>
</dbReference>
<protein>
    <recommendedName>
        <fullName evidence="8">Isoprenylcysteine carboxylmethyltransferase family protein</fullName>
    </recommendedName>
</protein>
<reference evidence="7" key="1">
    <citation type="submission" date="2019-05" db="EMBL/GenBank/DDBJ databases">
        <title>Candidatus Nanohalobium constans, a novel model system to study the DPANN nano-sized archaea: genomic and physiological characterization of a nanoarchaeon co-cultured with its chitinotrophic host.</title>
        <authorList>
            <person name="La Cono V."/>
            <person name="Arcadi E."/>
            <person name="Crisafi F."/>
            <person name="Denaro R."/>
            <person name="La Spada G."/>
            <person name="Messina E."/>
            <person name="Smedile F."/>
            <person name="Toshchakov S.V."/>
            <person name="Shevchenko M.A."/>
            <person name="Golyshin P.N."/>
            <person name="Golyshina O.V."/>
            <person name="Ferrer M."/>
            <person name="Rohde M."/>
            <person name="Mushegian A."/>
            <person name="Sorokin D.Y."/>
            <person name="Giuliano L."/>
            <person name="Yakimov M.M."/>
        </authorList>
    </citation>
    <scope>NUCLEOTIDE SEQUENCE [LARGE SCALE GENOMIC DNA]</scope>
    <source>
        <strain evidence="7">LC1Nh</strain>
    </source>
</reference>